<reference evidence="5" key="1">
    <citation type="journal article" date="2019" name="Nat. Commun.">
        <title>Expansion of phycobilisome linker gene families in mesophilic red algae.</title>
        <authorList>
            <person name="Lee J."/>
            <person name="Kim D."/>
            <person name="Bhattacharya D."/>
            <person name="Yoon H.S."/>
        </authorList>
    </citation>
    <scope>NUCLEOTIDE SEQUENCE [LARGE SCALE GENOMIC DNA]</scope>
    <source>
        <strain evidence="5">CCMP 1328</strain>
    </source>
</reference>
<dbReference type="InterPro" id="IPR002173">
    <property type="entry name" value="Carboh/pur_kinase_PfkB_CS"/>
</dbReference>
<dbReference type="InterPro" id="IPR011611">
    <property type="entry name" value="PfkB_dom"/>
</dbReference>
<dbReference type="GO" id="GO:0016301">
    <property type="term" value="F:kinase activity"/>
    <property type="evidence" value="ECO:0007669"/>
    <property type="project" value="UniProtKB-KW"/>
</dbReference>
<dbReference type="PROSITE" id="PS00584">
    <property type="entry name" value="PFKB_KINASES_2"/>
    <property type="match status" value="1"/>
</dbReference>
<comment type="caution">
    <text evidence="4">The sequence shown here is derived from an EMBL/GenBank/DDBJ whole genome shotgun (WGS) entry which is preliminary data.</text>
</comment>
<name>A0A5J4YJA3_PORPP</name>
<evidence type="ECO:0000313" key="4">
    <source>
        <dbReference type="EMBL" id="KAA8491521.1"/>
    </source>
</evidence>
<protein>
    <recommendedName>
        <fullName evidence="3">Carbohydrate kinase PfkB domain-containing protein</fullName>
    </recommendedName>
</protein>
<gene>
    <name evidence="4" type="ORF">FVE85_2536</name>
</gene>
<evidence type="ECO:0000313" key="5">
    <source>
        <dbReference type="Proteomes" id="UP000324585"/>
    </source>
</evidence>
<dbReference type="Pfam" id="PF00294">
    <property type="entry name" value="PfkB"/>
    <property type="match status" value="1"/>
</dbReference>
<proteinExistence type="predicted"/>
<feature type="domain" description="Carbohydrate kinase PfkB" evidence="3">
    <location>
        <begin position="265"/>
        <end position="395"/>
    </location>
</feature>
<dbReference type="OrthoDB" id="432447at2759"/>
<evidence type="ECO:0000256" key="2">
    <source>
        <dbReference type="ARBA" id="ARBA00022777"/>
    </source>
</evidence>
<organism evidence="4 5">
    <name type="scientific">Porphyridium purpureum</name>
    <name type="common">Red alga</name>
    <name type="synonym">Porphyridium cruentum</name>
    <dbReference type="NCBI Taxonomy" id="35688"/>
    <lineage>
        <taxon>Eukaryota</taxon>
        <taxon>Rhodophyta</taxon>
        <taxon>Bangiophyceae</taxon>
        <taxon>Porphyridiales</taxon>
        <taxon>Porphyridiaceae</taxon>
        <taxon>Porphyridium</taxon>
    </lineage>
</organism>
<dbReference type="Gene3D" id="3.40.1190.20">
    <property type="match status" value="1"/>
</dbReference>
<evidence type="ECO:0000259" key="3">
    <source>
        <dbReference type="Pfam" id="PF00294"/>
    </source>
</evidence>
<dbReference type="Proteomes" id="UP000324585">
    <property type="component" value="Unassembled WGS sequence"/>
</dbReference>
<dbReference type="OMA" id="WHEYEMA"/>
<dbReference type="AlphaFoldDB" id="A0A5J4YJA3"/>
<sequence>MRRVAFGRGHPAPLRVVALGSNVIDHVTRVKKLPRGAVKCYAEAGTEKDAGGVVLNQLAWIQAIRRDPHNTQTYLMAKQGTEPLEGVWLREKMQQLRIKTDLVQARPEHSTAQSHVFVDAHTAERCIVMHRGATQTIGPEDVDVMWDEYTRTVHRPSGSDGQASLFASTEISQVGLVAVNRFLELARNASYPHVTFLDVDVPPSVADTAMDDANLGVWHEYEMALRGSRLIKFSLTSALQVAEILKDERLRNAHQDKGALERVEAAAMCVEQTLAGSSESARRECVMQCARELGDILQPDMLVVTAGSAGCAVFADRDVRHVLAERASKHTVTDTTGAGDAFSAGLLAALTERRVHDPIRGGVRASCSVSLADAAHAAECASQVAALCCETAGALPGAHARTQLAQLFPWNEPQPSA</sequence>
<dbReference type="PANTHER" id="PTHR10584">
    <property type="entry name" value="SUGAR KINASE"/>
    <property type="match status" value="1"/>
</dbReference>
<dbReference type="PANTHER" id="PTHR10584:SF157">
    <property type="entry name" value="SULFOFRUCTOSE KINASE"/>
    <property type="match status" value="1"/>
</dbReference>
<keyword evidence="2" id="KW-0418">Kinase</keyword>
<dbReference type="GO" id="GO:0005829">
    <property type="term" value="C:cytosol"/>
    <property type="evidence" value="ECO:0007669"/>
    <property type="project" value="TreeGrafter"/>
</dbReference>
<dbReference type="InterPro" id="IPR029056">
    <property type="entry name" value="Ribokinase-like"/>
</dbReference>
<accession>A0A5J4YJA3</accession>
<keyword evidence="5" id="KW-1185">Reference proteome</keyword>
<keyword evidence="1" id="KW-0808">Transferase</keyword>
<evidence type="ECO:0000256" key="1">
    <source>
        <dbReference type="ARBA" id="ARBA00022679"/>
    </source>
</evidence>
<dbReference type="EMBL" id="VRMN01000013">
    <property type="protein sequence ID" value="KAA8491521.1"/>
    <property type="molecule type" value="Genomic_DNA"/>
</dbReference>
<dbReference type="SUPFAM" id="SSF53613">
    <property type="entry name" value="Ribokinase-like"/>
    <property type="match status" value="1"/>
</dbReference>